<dbReference type="Proteomes" id="UP001610444">
    <property type="component" value="Unassembled WGS sequence"/>
</dbReference>
<comment type="caution">
    <text evidence="1">The sequence shown here is derived from an EMBL/GenBank/DDBJ whole genome shotgun (WGS) entry which is preliminary data.</text>
</comment>
<proteinExistence type="predicted"/>
<evidence type="ECO:0000313" key="1">
    <source>
        <dbReference type="EMBL" id="KAL2853615.1"/>
    </source>
</evidence>
<dbReference type="GeneID" id="98154771"/>
<evidence type="ECO:0000313" key="2">
    <source>
        <dbReference type="Proteomes" id="UP001610444"/>
    </source>
</evidence>
<accession>A0ABR4KMX3</accession>
<gene>
    <name evidence="1" type="ORF">BJX68DRAFT_233278</name>
</gene>
<dbReference type="RefSeq" id="XP_070900981.1">
    <property type="nucleotide sequence ID" value="XM_071039607.1"/>
</dbReference>
<organism evidence="1 2">
    <name type="scientific">Aspergillus pseudodeflectus</name>
    <dbReference type="NCBI Taxonomy" id="176178"/>
    <lineage>
        <taxon>Eukaryota</taxon>
        <taxon>Fungi</taxon>
        <taxon>Dikarya</taxon>
        <taxon>Ascomycota</taxon>
        <taxon>Pezizomycotina</taxon>
        <taxon>Eurotiomycetes</taxon>
        <taxon>Eurotiomycetidae</taxon>
        <taxon>Eurotiales</taxon>
        <taxon>Aspergillaceae</taxon>
        <taxon>Aspergillus</taxon>
        <taxon>Aspergillus subgen. Nidulantes</taxon>
    </lineage>
</organism>
<name>A0ABR4KMX3_9EURO</name>
<sequence>MSFAVEPIFGGISGEDFPGSTFRRTKSEARFMTLVVGRNEQLQRLELTSWRLISRGFSVFISRAGRALEIEDSGAKRARAFPTPPLSTFHNREFEIGPRRTRYQPHNITG</sequence>
<keyword evidence="2" id="KW-1185">Reference proteome</keyword>
<protein>
    <submittedName>
        <fullName evidence="1">Uncharacterized protein</fullName>
    </submittedName>
</protein>
<dbReference type="EMBL" id="JBFXLR010000013">
    <property type="protein sequence ID" value="KAL2853615.1"/>
    <property type="molecule type" value="Genomic_DNA"/>
</dbReference>
<reference evidence="1 2" key="1">
    <citation type="submission" date="2024-07" db="EMBL/GenBank/DDBJ databases">
        <title>Section-level genome sequencing and comparative genomics of Aspergillus sections Usti and Cavernicolus.</title>
        <authorList>
            <consortium name="Lawrence Berkeley National Laboratory"/>
            <person name="Nybo J.L."/>
            <person name="Vesth T.C."/>
            <person name="Theobald S."/>
            <person name="Frisvad J.C."/>
            <person name="Larsen T.O."/>
            <person name="Kjaerboelling I."/>
            <person name="Rothschild-Mancinelli K."/>
            <person name="Lyhne E.K."/>
            <person name="Kogle M.E."/>
            <person name="Barry K."/>
            <person name="Clum A."/>
            <person name="Na H."/>
            <person name="Ledsgaard L."/>
            <person name="Lin J."/>
            <person name="Lipzen A."/>
            <person name="Kuo A."/>
            <person name="Riley R."/>
            <person name="Mondo S."/>
            <person name="LaButti K."/>
            <person name="Haridas S."/>
            <person name="Pangalinan J."/>
            <person name="Salamov A.A."/>
            <person name="Simmons B.A."/>
            <person name="Magnuson J.K."/>
            <person name="Chen J."/>
            <person name="Drula E."/>
            <person name="Henrissat B."/>
            <person name="Wiebenga A."/>
            <person name="Lubbers R.J."/>
            <person name="Gomes A.C."/>
            <person name="Macurrencykelacurrency M.R."/>
            <person name="Stajich J."/>
            <person name="Grigoriev I.V."/>
            <person name="Mortensen U.H."/>
            <person name="De vries R.P."/>
            <person name="Baker S.E."/>
            <person name="Andersen M.R."/>
        </authorList>
    </citation>
    <scope>NUCLEOTIDE SEQUENCE [LARGE SCALE GENOMIC DNA]</scope>
    <source>
        <strain evidence="1 2">CBS 756.74</strain>
    </source>
</reference>